<dbReference type="GO" id="GO:0016787">
    <property type="term" value="F:hydrolase activity"/>
    <property type="evidence" value="ECO:0007669"/>
    <property type="project" value="InterPro"/>
</dbReference>
<evidence type="ECO:0000313" key="4">
    <source>
        <dbReference type="EMBL" id="RCV20682.1"/>
    </source>
</evidence>
<dbReference type="SUPFAM" id="SSF53474">
    <property type="entry name" value="alpha/beta-Hydrolases"/>
    <property type="match status" value="1"/>
</dbReference>
<dbReference type="InterPro" id="IPR013094">
    <property type="entry name" value="AB_hydrolase_3"/>
</dbReference>
<dbReference type="EMBL" id="CM003531">
    <property type="protein sequence ID" value="RCV20682.1"/>
    <property type="molecule type" value="Genomic_DNA"/>
</dbReference>
<feature type="compositionally biased region" description="Low complexity" evidence="1">
    <location>
        <begin position="587"/>
        <end position="607"/>
    </location>
</feature>
<feature type="compositionally biased region" description="Pro residues" evidence="1">
    <location>
        <begin position="288"/>
        <end position="297"/>
    </location>
</feature>
<dbReference type="AlphaFoldDB" id="A0A368QRZ3"/>
<reference evidence="4" key="2">
    <citation type="submission" date="2015-07" db="EMBL/GenBank/DDBJ databases">
        <authorList>
            <person name="Noorani M."/>
        </authorList>
    </citation>
    <scope>NUCLEOTIDE SEQUENCE</scope>
    <source>
        <strain evidence="4">Yugu1</strain>
    </source>
</reference>
<feature type="region of interest" description="Disordered" evidence="1">
    <location>
        <begin position="361"/>
        <end position="380"/>
    </location>
</feature>
<keyword evidence="2" id="KW-0732">Signal</keyword>
<feature type="chain" id="PRO_5017042252" description="Alpha/beta hydrolase fold-3 domain-containing protein" evidence="2">
    <location>
        <begin position="17"/>
        <end position="607"/>
    </location>
</feature>
<dbReference type="InterPro" id="IPR029058">
    <property type="entry name" value="AB_hydrolase_fold"/>
</dbReference>
<feature type="domain" description="Alpha/beta hydrolase fold-3" evidence="3">
    <location>
        <begin position="159"/>
        <end position="254"/>
    </location>
</feature>
<evidence type="ECO:0000259" key="3">
    <source>
        <dbReference type="Pfam" id="PF07859"/>
    </source>
</evidence>
<dbReference type="Pfam" id="PF07859">
    <property type="entry name" value="Abhydrolase_3"/>
    <property type="match status" value="1"/>
</dbReference>
<feature type="compositionally biased region" description="Basic and acidic residues" evidence="1">
    <location>
        <begin position="548"/>
        <end position="561"/>
    </location>
</feature>
<reference evidence="4" key="1">
    <citation type="journal article" date="2012" name="Nat. Biotechnol.">
        <title>Reference genome sequence of the model plant Setaria.</title>
        <authorList>
            <person name="Bennetzen J.L."/>
            <person name="Schmutz J."/>
            <person name="Wang H."/>
            <person name="Percifield R."/>
            <person name="Hawkins J."/>
            <person name="Pontaroli A.C."/>
            <person name="Estep M."/>
            <person name="Feng L."/>
            <person name="Vaughn J.N."/>
            <person name="Grimwood J."/>
            <person name="Jenkins J."/>
            <person name="Barry K."/>
            <person name="Lindquist E."/>
            <person name="Hellsten U."/>
            <person name="Deshpande S."/>
            <person name="Wang X."/>
            <person name="Wu X."/>
            <person name="Mitros T."/>
            <person name="Triplett J."/>
            <person name="Yang X."/>
            <person name="Ye C.Y."/>
            <person name="Mauro-Herrera M."/>
            <person name="Wang L."/>
            <person name="Li P."/>
            <person name="Sharma M."/>
            <person name="Sharma R."/>
            <person name="Ronald P.C."/>
            <person name="Panaud O."/>
            <person name="Kellogg E.A."/>
            <person name="Brutnell T.P."/>
            <person name="Doust A.N."/>
            <person name="Tuskan G.A."/>
            <person name="Rokhsar D."/>
            <person name="Devos K.M."/>
        </authorList>
    </citation>
    <scope>NUCLEOTIDE SEQUENCE [LARGE SCALE GENOMIC DNA]</scope>
    <source>
        <strain evidence="4">Yugu1</strain>
    </source>
</reference>
<proteinExistence type="predicted"/>
<feature type="compositionally biased region" description="Low complexity" evidence="1">
    <location>
        <begin position="566"/>
        <end position="576"/>
    </location>
</feature>
<dbReference type="Gene3D" id="3.40.50.1820">
    <property type="entry name" value="alpha/beta hydrolase"/>
    <property type="match status" value="1"/>
</dbReference>
<feature type="region of interest" description="Disordered" evidence="1">
    <location>
        <begin position="270"/>
        <end position="303"/>
    </location>
</feature>
<gene>
    <name evidence="4" type="ORF">SETIT_4G076300v2</name>
</gene>
<evidence type="ECO:0000256" key="1">
    <source>
        <dbReference type="SAM" id="MobiDB-lite"/>
    </source>
</evidence>
<organism evidence="4">
    <name type="scientific">Setaria italica</name>
    <name type="common">Foxtail millet</name>
    <name type="synonym">Panicum italicum</name>
    <dbReference type="NCBI Taxonomy" id="4555"/>
    <lineage>
        <taxon>Eukaryota</taxon>
        <taxon>Viridiplantae</taxon>
        <taxon>Streptophyta</taxon>
        <taxon>Embryophyta</taxon>
        <taxon>Tracheophyta</taxon>
        <taxon>Spermatophyta</taxon>
        <taxon>Magnoliopsida</taxon>
        <taxon>Liliopsida</taxon>
        <taxon>Poales</taxon>
        <taxon>Poaceae</taxon>
        <taxon>PACMAD clade</taxon>
        <taxon>Panicoideae</taxon>
        <taxon>Panicodae</taxon>
        <taxon>Paniceae</taxon>
        <taxon>Cenchrinae</taxon>
        <taxon>Setaria</taxon>
    </lineage>
</organism>
<dbReference type="PANTHER" id="PTHR23024:SF149">
    <property type="entry name" value="OS07G0162500 PROTEIN"/>
    <property type="match status" value="1"/>
</dbReference>
<feature type="signal peptide" evidence="2">
    <location>
        <begin position="1"/>
        <end position="16"/>
    </location>
</feature>
<dbReference type="InterPro" id="IPR050466">
    <property type="entry name" value="Carboxylest/Gibb_receptor"/>
</dbReference>
<accession>A0A368QRZ3</accession>
<sequence length="607" mass="64636">MVRAFPTASFADLCLAITALELFSFLDPARPPLLGSAAELLLPGLHRFPADEASTASLQLPPCCRARDTLLPGEVPAPTPSCALALACQPWLQRGGDMHTGHADGLPGRTPMPMRCRCGLRPPFSITLSAAVARSSFSSPARSAVPDGREGFFGQLPVVVTFHGGSFCTNSYVTPHFHAACTRLTAGGDTLHRLPVAIDTATAVLLWLRGQACPFPDADDADPWLAELANPGRVFVIGELADGVLVHHLNARFSGTPGVRHPLRLPEPVRSWPAADGSRWEKTGPRAPSAPPPPPWPGRTRRGTSLVLRPAPFASLQWHGRNRRWRRWLDDDGGRGCGFSGGRVVAAEGIDVRVGGARKKRGEGTVRSKGLRSAARGEGHSCAGLPCTKSTVGLPIHRRRCRRRRARRRFRSSRLRTAAVGPPPALPRRCCFEPSRPPPHPLSSALSHVLPIGALFPRLLSSCSCLPADSKGINGTFSSFNSCSSTGSIWAGVSLEIVDASLGISAARGGCLLTPAARCPACRGTSHAHAARATSRAPRSLRPGCHCDPARHRTPRPLEMRRLRRGPPSAAAASSRRSPRPSPLPAAGPIRRAPARPLRAVAATAIR</sequence>
<name>A0A368QRZ3_SETIT</name>
<evidence type="ECO:0000256" key="2">
    <source>
        <dbReference type="SAM" id="SignalP"/>
    </source>
</evidence>
<protein>
    <recommendedName>
        <fullName evidence="3">Alpha/beta hydrolase fold-3 domain-containing protein</fullName>
    </recommendedName>
</protein>
<dbReference type="PANTHER" id="PTHR23024">
    <property type="entry name" value="ARYLACETAMIDE DEACETYLASE"/>
    <property type="match status" value="1"/>
</dbReference>
<feature type="region of interest" description="Disordered" evidence="1">
    <location>
        <begin position="530"/>
        <end position="607"/>
    </location>
</feature>